<gene>
    <name evidence="2" type="ORF">FJZ47_18600</name>
</gene>
<proteinExistence type="predicted"/>
<dbReference type="EMBL" id="VGLS01000687">
    <property type="protein sequence ID" value="MBM3225791.1"/>
    <property type="molecule type" value="Genomic_DNA"/>
</dbReference>
<dbReference type="InterPro" id="IPR050766">
    <property type="entry name" value="Bact_Lucif_Oxidored"/>
</dbReference>
<evidence type="ECO:0000313" key="3">
    <source>
        <dbReference type="Proteomes" id="UP000712673"/>
    </source>
</evidence>
<dbReference type="PANTHER" id="PTHR30137">
    <property type="entry name" value="LUCIFERASE-LIKE MONOOXYGENASE"/>
    <property type="match status" value="1"/>
</dbReference>
<feature type="domain" description="Luciferase-like" evidence="1">
    <location>
        <begin position="17"/>
        <end position="157"/>
    </location>
</feature>
<dbReference type="InterPro" id="IPR036661">
    <property type="entry name" value="Luciferase-like_sf"/>
</dbReference>
<organism evidence="2 3">
    <name type="scientific">Tectimicrobiota bacterium</name>
    <dbReference type="NCBI Taxonomy" id="2528274"/>
    <lineage>
        <taxon>Bacteria</taxon>
        <taxon>Pseudomonadati</taxon>
        <taxon>Nitrospinota/Tectimicrobiota group</taxon>
        <taxon>Candidatus Tectimicrobiota</taxon>
    </lineage>
</organism>
<dbReference type="AlphaFoldDB" id="A0A937W642"/>
<sequence>MQFGLFGSASARRGGLEFDSSEGFRDFLDYNIEAEALGFHSTFVVEHHFTGYGQVSATLALLTWLGARTQRLRLGTAVLVLPWHNPVLLAEQAATLDLLSGGRLDFGIGKGYRYNEFAGFCVPMEEADARFDECLEVILKAWTSDEPFSHRGPYWAFDNIVVE</sequence>
<dbReference type="PANTHER" id="PTHR30137:SF6">
    <property type="entry name" value="LUCIFERASE-LIKE MONOOXYGENASE"/>
    <property type="match status" value="1"/>
</dbReference>
<dbReference type="InterPro" id="IPR011251">
    <property type="entry name" value="Luciferase-like_dom"/>
</dbReference>
<feature type="non-terminal residue" evidence="2">
    <location>
        <position position="163"/>
    </location>
</feature>
<protein>
    <submittedName>
        <fullName evidence="2">LLM class flavin-dependent oxidoreductase</fullName>
    </submittedName>
</protein>
<name>A0A937W642_UNCTE</name>
<dbReference type="SUPFAM" id="SSF51679">
    <property type="entry name" value="Bacterial luciferase-like"/>
    <property type="match status" value="1"/>
</dbReference>
<dbReference type="GO" id="GO:0005829">
    <property type="term" value="C:cytosol"/>
    <property type="evidence" value="ECO:0007669"/>
    <property type="project" value="TreeGrafter"/>
</dbReference>
<evidence type="ECO:0000313" key="2">
    <source>
        <dbReference type="EMBL" id="MBM3225791.1"/>
    </source>
</evidence>
<comment type="caution">
    <text evidence="2">The sequence shown here is derived from an EMBL/GenBank/DDBJ whole genome shotgun (WGS) entry which is preliminary data.</text>
</comment>
<reference evidence="2" key="1">
    <citation type="submission" date="2019-03" db="EMBL/GenBank/DDBJ databases">
        <title>Lake Tanganyika Metagenome-Assembled Genomes (MAGs).</title>
        <authorList>
            <person name="Tran P."/>
        </authorList>
    </citation>
    <scope>NUCLEOTIDE SEQUENCE</scope>
    <source>
        <strain evidence="2">K_DeepCast_65m_m2_066</strain>
    </source>
</reference>
<evidence type="ECO:0000259" key="1">
    <source>
        <dbReference type="Pfam" id="PF00296"/>
    </source>
</evidence>
<dbReference type="Pfam" id="PF00296">
    <property type="entry name" value="Bac_luciferase"/>
    <property type="match status" value="1"/>
</dbReference>
<dbReference type="Gene3D" id="3.20.20.30">
    <property type="entry name" value="Luciferase-like domain"/>
    <property type="match status" value="1"/>
</dbReference>
<dbReference type="GO" id="GO:0016705">
    <property type="term" value="F:oxidoreductase activity, acting on paired donors, with incorporation or reduction of molecular oxygen"/>
    <property type="evidence" value="ECO:0007669"/>
    <property type="project" value="InterPro"/>
</dbReference>
<accession>A0A937W642</accession>
<dbReference type="Proteomes" id="UP000712673">
    <property type="component" value="Unassembled WGS sequence"/>
</dbReference>